<name>A0AAX3EGX9_PAEUR</name>
<keyword evidence="6" id="KW-1185">Reference proteome</keyword>
<dbReference type="AlphaFoldDB" id="A0AAX3EGX9"/>
<accession>A0AAX3EGX9</accession>
<dbReference type="PANTHER" id="PTHR23073">
    <property type="entry name" value="26S PROTEASOME REGULATORY SUBUNIT"/>
    <property type="match status" value="1"/>
</dbReference>
<reference evidence="5" key="1">
    <citation type="submission" date="2022-07" db="EMBL/GenBank/DDBJ databases">
        <authorList>
            <person name="Wu T."/>
        </authorList>
    </citation>
    <scope>NUCLEOTIDE SEQUENCE</scope>
    <source>
        <strain evidence="5">SD-1</strain>
    </source>
</reference>
<feature type="domain" description="AAA+ ATPase" evidence="4">
    <location>
        <begin position="62"/>
        <end position="194"/>
    </location>
</feature>
<comment type="similarity">
    <text evidence="1">Belongs to the AAA ATPase family.</text>
</comment>
<evidence type="ECO:0000256" key="2">
    <source>
        <dbReference type="ARBA" id="ARBA00022741"/>
    </source>
</evidence>
<evidence type="ECO:0000313" key="6">
    <source>
        <dbReference type="Proteomes" id="UP001163293"/>
    </source>
</evidence>
<proteinExistence type="inferred from homology"/>
<dbReference type="Proteomes" id="UP001163293">
    <property type="component" value="Chromosome"/>
</dbReference>
<dbReference type="InterPro" id="IPR027417">
    <property type="entry name" value="P-loop_NTPase"/>
</dbReference>
<protein>
    <submittedName>
        <fullName evidence="5">AAA family ATPase</fullName>
    </submittedName>
</protein>
<dbReference type="GO" id="GO:0016887">
    <property type="term" value="F:ATP hydrolysis activity"/>
    <property type="evidence" value="ECO:0007669"/>
    <property type="project" value="InterPro"/>
</dbReference>
<dbReference type="EMBL" id="CP101185">
    <property type="protein sequence ID" value="UYV97034.1"/>
    <property type="molecule type" value="Genomic_DNA"/>
</dbReference>
<dbReference type="SUPFAM" id="SSF52540">
    <property type="entry name" value="P-loop containing nucleoside triphosphate hydrolases"/>
    <property type="match status" value="1"/>
</dbReference>
<evidence type="ECO:0000259" key="4">
    <source>
        <dbReference type="SMART" id="SM00382"/>
    </source>
</evidence>
<evidence type="ECO:0000256" key="3">
    <source>
        <dbReference type="ARBA" id="ARBA00022840"/>
    </source>
</evidence>
<dbReference type="InterPro" id="IPR003959">
    <property type="entry name" value="ATPase_AAA_core"/>
</dbReference>
<sequence>MSRSVQPPVDKESGAPLATTLFPGEFERGMEPILDAPLSKAIEALVAEWQSASMLIDAGIRPPLNLLLYGAPGTGKTALAKVIADRMGVPLVTARLDGLISSFLGTTARNIANLFEFANRYECILLLDEFDAVAKIRDDPHELGEIKRVVNTLLQCLDDRRDRGFTIAITNHEHLLDAAIWRRFDARVAIPRPGIDSRRQMISRFLNGVAAEEVDIDFLAWLTENKTGAEIETLCNSVKRHLVMNAVGRDSLLEALKVNSLLSADPADSPRQALFVDGAEGLARQLSTDLEIKFTQESLARLFNTTQSTISRWTRK</sequence>
<gene>
    <name evidence="5" type="ORF">NL394_18640</name>
</gene>
<evidence type="ECO:0000313" key="5">
    <source>
        <dbReference type="EMBL" id="UYV97034.1"/>
    </source>
</evidence>
<dbReference type="CDD" id="cd19481">
    <property type="entry name" value="RecA-like_protease"/>
    <property type="match status" value="1"/>
</dbReference>
<organism evidence="5 6">
    <name type="scientific">Paenarthrobacter ureafaciens</name>
    <dbReference type="NCBI Taxonomy" id="37931"/>
    <lineage>
        <taxon>Bacteria</taxon>
        <taxon>Bacillati</taxon>
        <taxon>Actinomycetota</taxon>
        <taxon>Actinomycetes</taxon>
        <taxon>Micrococcales</taxon>
        <taxon>Micrococcaceae</taxon>
        <taxon>Paenarthrobacter</taxon>
    </lineage>
</organism>
<keyword evidence="3" id="KW-0067">ATP-binding</keyword>
<dbReference type="InterPro" id="IPR050221">
    <property type="entry name" value="26S_Proteasome_ATPase"/>
</dbReference>
<dbReference type="Gene3D" id="3.40.50.300">
    <property type="entry name" value="P-loop containing nucleotide triphosphate hydrolases"/>
    <property type="match status" value="1"/>
</dbReference>
<dbReference type="Pfam" id="PF00004">
    <property type="entry name" value="AAA"/>
    <property type="match status" value="1"/>
</dbReference>
<dbReference type="SMART" id="SM00382">
    <property type="entry name" value="AAA"/>
    <property type="match status" value="1"/>
</dbReference>
<dbReference type="InterPro" id="IPR003593">
    <property type="entry name" value="AAA+_ATPase"/>
</dbReference>
<dbReference type="RefSeq" id="WP_168529831.1">
    <property type="nucleotide sequence ID" value="NZ_CP101180.1"/>
</dbReference>
<dbReference type="GO" id="GO:0005524">
    <property type="term" value="F:ATP binding"/>
    <property type="evidence" value="ECO:0007669"/>
    <property type="project" value="UniProtKB-KW"/>
</dbReference>
<evidence type="ECO:0000256" key="1">
    <source>
        <dbReference type="ARBA" id="ARBA00006914"/>
    </source>
</evidence>
<keyword evidence="2" id="KW-0547">Nucleotide-binding</keyword>